<dbReference type="GO" id="GO:0030317">
    <property type="term" value="P:flagellated sperm motility"/>
    <property type="evidence" value="ECO:0007669"/>
    <property type="project" value="Ensembl"/>
</dbReference>
<dbReference type="GeneTree" id="ENSGT00390000014553"/>
<comment type="subcellular location">
    <subcellularLocation>
        <location evidence="1">Cytoplasm</location>
        <location evidence="1">Cytoskeleton</location>
        <location evidence="1">Flagellum axoneme</location>
    </subcellularLocation>
</comment>
<comment type="function">
    <text evidence="7">Microtubule inner protein (MIP) part of the dynein-decorated doublet microtubules (DMTs) in cilia axoneme, which is required for motile cilia beating.</text>
</comment>
<protein>
    <submittedName>
        <fullName evidence="10">Cilia and flagella associated protein 107</fullName>
    </submittedName>
</protein>
<evidence type="ECO:0000313" key="10">
    <source>
        <dbReference type="Ensembl" id="ENSNNAP00000022383.1"/>
    </source>
</evidence>
<evidence type="ECO:0000256" key="6">
    <source>
        <dbReference type="ARBA" id="ARBA00023273"/>
    </source>
</evidence>
<keyword evidence="3" id="KW-0282">Flagellum</keyword>
<evidence type="ECO:0000256" key="5">
    <source>
        <dbReference type="ARBA" id="ARBA00023212"/>
    </source>
</evidence>
<reference evidence="10" key="1">
    <citation type="submission" date="2025-08" db="UniProtKB">
        <authorList>
            <consortium name="Ensembl"/>
        </authorList>
    </citation>
    <scope>IDENTIFICATION</scope>
</reference>
<dbReference type="OMA" id="EKTPQCI"/>
<keyword evidence="5" id="KW-0206">Cytoskeleton</keyword>
<dbReference type="AlphaFoldDB" id="A0A8C6Y058"/>
<evidence type="ECO:0000256" key="3">
    <source>
        <dbReference type="ARBA" id="ARBA00022846"/>
    </source>
</evidence>
<evidence type="ECO:0000313" key="11">
    <source>
        <dbReference type="Proteomes" id="UP000694559"/>
    </source>
</evidence>
<comment type="subunit">
    <text evidence="8">Microtubule inner protein component of sperm flagellar doublet microtubules.</text>
</comment>
<evidence type="ECO:0000256" key="8">
    <source>
        <dbReference type="ARBA" id="ARBA00046435"/>
    </source>
</evidence>
<feature type="region of interest" description="Disordered" evidence="9">
    <location>
        <begin position="160"/>
        <end position="203"/>
    </location>
</feature>
<keyword evidence="6" id="KW-0966">Cell projection</keyword>
<dbReference type="PANTHER" id="PTHR31180">
    <property type="entry name" value="CILIA- AND FLAGELLA-ASSOCIATED PROTEIN 107-RELATED"/>
    <property type="match status" value="1"/>
</dbReference>
<dbReference type="PANTHER" id="PTHR31180:SF2">
    <property type="entry name" value="CILIA- AND FLAGELLA-ASSOCIATED PROTEIN 107"/>
    <property type="match status" value="1"/>
</dbReference>
<proteinExistence type="predicted"/>
<keyword evidence="4" id="KW-0969">Cilium</keyword>
<evidence type="ECO:0000256" key="4">
    <source>
        <dbReference type="ARBA" id="ARBA00023069"/>
    </source>
</evidence>
<dbReference type="Proteomes" id="UP000694559">
    <property type="component" value="Unplaced"/>
</dbReference>
<dbReference type="GO" id="GO:0036126">
    <property type="term" value="C:sperm flagellum"/>
    <property type="evidence" value="ECO:0007669"/>
    <property type="project" value="Ensembl"/>
</dbReference>
<dbReference type="InterPro" id="IPR037662">
    <property type="entry name" value="CFAP68/107"/>
</dbReference>
<dbReference type="InterPro" id="IPR054709">
    <property type="entry name" value="CFAP107"/>
</dbReference>
<accession>A0A8C6Y058</accession>
<keyword evidence="11" id="KW-1185">Reference proteome</keyword>
<gene>
    <name evidence="10" type="primary">CFAP107</name>
</gene>
<evidence type="ECO:0000256" key="7">
    <source>
        <dbReference type="ARBA" id="ARBA00035003"/>
    </source>
</evidence>
<name>A0A8C6Y058_NAJNA</name>
<reference evidence="10" key="2">
    <citation type="submission" date="2025-09" db="UniProtKB">
        <authorList>
            <consortium name="Ensembl"/>
        </authorList>
    </citation>
    <scope>IDENTIFICATION</scope>
</reference>
<evidence type="ECO:0000256" key="2">
    <source>
        <dbReference type="ARBA" id="ARBA00022490"/>
    </source>
</evidence>
<dbReference type="OrthoDB" id="8185227at2759"/>
<dbReference type="Ensembl" id="ENSNNAT00000023456.1">
    <property type="protein sequence ID" value="ENSNNAP00000022383.1"/>
    <property type="gene ID" value="ENSNNAG00000014764.1"/>
</dbReference>
<keyword evidence="2" id="KW-0963">Cytoplasm</keyword>
<organism evidence="10 11">
    <name type="scientific">Naja naja</name>
    <name type="common">Indian cobra</name>
    <dbReference type="NCBI Taxonomy" id="35670"/>
    <lineage>
        <taxon>Eukaryota</taxon>
        <taxon>Metazoa</taxon>
        <taxon>Chordata</taxon>
        <taxon>Craniata</taxon>
        <taxon>Vertebrata</taxon>
        <taxon>Euteleostomi</taxon>
        <taxon>Lepidosauria</taxon>
        <taxon>Squamata</taxon>
        <taxon>Bifurcata</taxon>
        <taxon>Unidentata</taxon>
        <taxon>Episquamata</taxon>
        <taxon>Toxicofera</taxon>
        <taxon>Serpentes</taxon>
        <taxon>Colubroidea</taxon>
        <taxon>Elapidae</taxon>
        <taxon>Elapinae</taxon>
        <taxon>Naja</taxon>
    </lineage>
</organism>
<sequence length="203" mass="23878">MINLCRDVQECTIPSWKVEPKYSTKVLIGNWGEERRRFACGNEGTGQSTFKQDFIPFPTGVPDRTVMRRLMKRLEGLPRKYILTHCEEARHRHLVTQYDDQYNRHGHNPQLPPLRKWDRHKLAWTPEKSDYPLVEPPTSYGLLEHLMDTWHRKEPEGAKSVYHSSYPKPPALAYAPRQRPDTSRILQQSRQQWLLPRSLDAPA</sequence>
<dbReference type="GO" id="GO:0160111">
    <property type="term" value="C:axonemal A tubule inner sheath"/>
    <property type="evidence" value="ECO:0007669"/>
    <property type="project" value="Ensembl"/>
</dbReference>
<dbReference type="Pfam" id="PF22595">
    <property type="entry name" value="CFAP107"/>
    <property type="match status" value="1"/>
</dbReference>
<evidence type="ECO:0000256" key="1">
    <source>
        <dbReference type="ARBA" id="ARBA00004611"/>
    </source>
</evidence>
<evidence type="ECO:0000256" key="9">
    <source>
        <dbReference type="SAM" id="MobiDB-lite"/>
    </source>
</evidence>